<evidence type="ECO:0000256" key="1">
    <source>
        <dbReference type="SAM" id="MobiDB-lite"/>
    </source>
</evidence>
<feature type="compositionally biased region" description="Basic and acidic residues" evidence="1">
    <location>
        <begin position="695"/>
        <end position="710"/>
    </location>
</feature>
<gene>
    <name evidence="2" type="ORF">ACH5RR_036777</name>
</gene>
<evidence type="ECO:0000313" key="2">
    <source>
        <dbReference type="EMBL" id="KAL3502328.1"/>
    </source>
</evidence>
<feature type="compositionally biased region" description="Basic and acidic residues" evidence="1">
    <location>
        <begin position="771"/>
        <end position="782"/>
    </location>
</feature>
<dbReference type="AlphaFoldDB" id="A0ABD2Y5H3"/>
<feature type="region of interest" description="Disordered" evidence="1">
    <location>
        <begin position="689"/>
        <end position="811"/>
    </location>
</feature>
<feature type="compositionally biased region" description="Basic and acidic residues" evidence="1">
    <location>
        <begin position="734"/>
        <end position="764"/>
    </location>
</feature>
<reference evidence="2 3" key="1">
    <citation type="submission" date="2024-11" db="EMBL/GenBank/DDBJ databases">
        <title>A near-complete genome assembly of Cinchona calisaya.</title>
        <authorList>
            <person name="Lian D.C."/>
            <person name="Zhao X.W."/>
            <person name="Wei L."/>
        </authorList>
    </citation>
    <scope>NUCLEOTIDE SEQUENCE [LARGE SCALE GENOMIC DNA]</scope>
    <source>
        <tissue evidence="2">Nenye</tissue>
    </source>
</reference>
<dbReference type="InterPro" id="IPR036770">
    <property type="entry name" value="Ankyrin_rpt-contain_sf"/>
</dbReference>
<accession>A0ABD2Y5H3</accession>
<protein>
    <submittedName>
        <fullName evidence="2">Uncharacterized protein</fullName>
    </submittedName>
</protein>
<evidence type="ECO:0000313" key="3">
    <source>
        <dbReference type="Proteomes" id="UP001630127"/>
    </source>
</evidence>
<proteinExistence type="predicted"/>
<dbReference type="Gene3D" id="1.25.40.20">
    <property type="entry name" value="Ankyrin repeat-containing domain"/>
    <property type="match status" value="1"/>
</dbReference>
<name>A0ABD2Y5H3_9GENT</name>
<sequence length="811" mass="91736">MATIPHRRKTLVCRLPKFDYPTYKLACAKYEKERASGGGFDGCALCRDDGYDDGPPVPDYMHELKIIIRDDRRVEFTELMKSLLETSLSNESDLGPLASELLSHISYCYSVQCAEALLKGDTGLTVDLNMPFPEDRQRYPLEFVAEKLYPHLTELFLECGAKPNIRGKDGSLPLDLALKELRKRVWWTCEQSVYRLLFNLCGPGMFEPLMTVNFLASYLSPSEWSDVVSRYGEEGKIIELAALFIMKPNGSPGFEEVYLASDGFSSMNKMTLRQHIVNQIVFLTNEEYTLGSNGISRLVECTQKKKVMMAMMLLLEIFNRDGCQIKDIVTSSHCTPVTVVRVADMLQTSGFELTGEDDRLVSNGINHKGGPGKVQAAAKEKNLPSYLQLQVPFDAMADKSDSIESVNQQLLPLHFALEKISSVLGREWTTKESIFKLITLLCLPQMKAALEVIRSLVQNTEKIHDVACYYANEDKLIELTILLMMAREKIMNQMTIHVEDNSTKVVTFRHIINSELAQLIDLAYRLMGRKTKEEKRLRQLCKRRMSSILRTLPLIEIFEKAGLDIEAYRGSALNTGQNELVAKDVARLLADAGLKLKSKDIKVGNLLNSSLETDLEELVYTIQELKNISERSSGSYQKDTDFLQLRGIPIIQKSPYGMPNDIQRFILARYPRESNTLLSSLQPFRAFWTSGASSHPDHEKGPEPKPKEVTAVKLQLKKSEGRKRLILSVAGSTRSERREMVEGKSRKERQVREKLGKRGDEEGKSRKRESGKKEIEEVRDREGDQEDERQGRGRLGCGSSGGKIRCGEWGR</sequence>
<organism evidence="2 3">
    <name type="scientific">Cinchona calisaya</name>
    <dbReference type="NCBI Taxonomy" id="153742"/>
    <lineage>
        <taxon>Eukaryota</taxon>
        <taxon>Viridiplantae</taxon>
        <taxon>Streptophyta</taxon>
        <taxon>Embryophyta</taxon>
        <taxon>Tracheophyta</taxon>
        <taxon>Spermatophyta</taxon>
        <taxon>Magnoliopsida</taxon>
        <taxon>eudicotyledons</taxon>
        <taxon>Gunneridae</taxon>
        <taxon>Pentapetalae</taxon>
        <taxon>asterids</taxon>
        <taxon>lamiids</taxon>
        <taxon>Gentianales</taxon>
        <taxon>Rubiaceae</taxon>
        <taxon>Cinchonoideae</taxon>
        <taxon>Cinchoneae</taxon>
        <taxon>Cinchona</taxon>
    </lineage>
</organism>
<dbReference type="EMBL" id="JBJUIK010000015">
    <property type="protein sequence ID" value="KAL3502328.1"/>
    <property type="molecule type" value="Genomic_DNA"/>
</dbReference>
<dbReference type="Proteomes" id="UP001630127">
    <property type="component" value="Unassembled WGS sequence"/>
</dbReference>
<keyword evidence="3" id="KW-1185">Reference proteome</keyword>
<comment type="caution">
    <text evidence="2">The sequence shown here is derived from an EMBL/GenBank/DDBJ whole genome shotgun (WGS) entry which is preliminary data.</text>
</comment>